<reference evidence="3" key="1">
    <citation type="submission" date="2021-01" db="EMBL/GenBank/DDBJ databases">
        <title>Caligus Genome Assembly.</title>
        <authorList>
            <person name="Gallardo-Escarate C."/>
        </authorList>
    </citation>
    <scope>NUCLEOTIDE SEQUENCE [LARGE SCALE GENOMIC DNA]</scope>
</reference>
<organism evidence="2 3">
    <name type="scientific">Caligus rogercresseyi</name>
    <name type="common">Sea louse</name>
    <dbReference type="NCBI Taxonomy" id="217165"/>
    <lineage>
        <taxon>Eukaryota</taxon>
        <taxon>Metazoa</taxon>
        <taxon>Ecdysozoa</taxon>
        <taxon>Arthropoda</taxon>
        <taxon>Crustacea</taxon>
        <taxon>Multicrustacea</taxon>
        <taxon>Hexanauplia</taxon>
        <taxon>Copepoda</taxon>
        <taxon>Siphonostomatoida</taxon>
        <taxon>Caligidae</taxon>
        <taxon>Caligus</taxon>
    </lineage>
</organism>
<evidence type="ECO:0000259" key="1">
    <source>
        <dbReference type="Pfam" id="PF08839"/>
    </source>
</evidence>
<dbReference type="InterPro" id="IPR036390">
    <property type="entry name" value="WH_DNA-bd_sf"/>
</dbReference>
<protein>
    <submittedName>
        <fullName evidence="2">Glycerol3phosphate acyltransferase_ mitochondrial</fullName>
    </submittedName>
</protein>
<name>A0A7T8HHU2_CALRO</name>
<proteinExistence type="predicted"/>
<feature type="domain" description="CDT1 Geminin-binding" evidence="1">
    <location>
        <begin position="1"/>
        <end position="52"/>
    </location>
</feature>
<dbReference type="GO" id="GO:0016746">
    <property type="term" value="F:acyltransferase activity"/>
    <property type="evidence" value="ECO:0007669"/>
    <property type="project" value="UniProtKB-KW"/>
</dbReference>
<dbReference type="EMBL" id="CP045896">
    <property type="protein sequence ID" value="QQP50313.1"/>
    <property type="molecule type" value="Genomic_DNA"/>
</dbReference>
<keyword evidence="3" id="KW-1185">Reference proteome</keyword>
<dbReference type="OrthoDB" id="341730at2759"/>
<sequence>IISLRNNRGECIRLEEILGPVQNVVRSEVTLKHIEQVRCVFPGAFKFFWDKKEDAMAMYPMTMSYL</sequence>
<evidence type="ECO:0000313" key="3">
    <source>
        <dbReference type="Proteomes" id="UP000595437"/>
    </source>
</evidence>
<feature type="non-terminal residue" evidence="2">
    <location>
        <position position="1"/>
    </location>
</feature>
<accession>A0A7T8HHU2</accession>
<keyword evidence="2" id="KW-0808">Transferase</keyword>
<dbReference type="Pfam" id="PF08839">
    <property type="entry name" value="CDT1"/>
    <property type="match status" value="1"/>
</dbReference>
<dbReference type="InterPro" id="IPR014939">
    <property type="entry name" value="CDT1_Gemini-bd-like"/>
</dbReference>
<gene>
    <name evidence="2" type="ORF">FKW44_011276</name>
</gene>
<dbReference type="Proteomes" id="UP000595437">
    <property type="component" value="Chromosome 7"/>
</dbReference>
<keyword evidence="2" id="KW-0012">Acyltransferase</keyword>
<dbReference type="AlphaFoldDB" id="A0A7T8HHU2"/>
<evidence type="ECO:0000313" key="2">
    <source>
        <dbReference type="EMBL" id="QQP50313.1"/>
    </source>
</evidence>
<dbReference type="SUPFAM" id="SSF46785">
    <property type="entry name" value="Winged helix' DNA-binding domain"/>
    <property type="match status" value="1"/>
</dbReference>